<dbReference type="InterPro" id="IPR000639">
    <property type="entry name" value="Epox_hydrolase-like"/>
</dbReference>
<evidence type="ECO:0000313" key="5">
    <source>
        <dbReference type="Proteomes" id="UP000292424"/>
    </source>
</evidence>
<protein>
    <submittedName>
        <fullName evidence="4">Alpha/beta hydrolase</fullName>
    </submittedName>
</protein>
<dbReference type="EMBL" id="CP044016">
    <property type="protein sequence ID" value="QES87512.1"/>
    <property type="molecule type" value="Genomic_DNA"/>
</dbReference>
<proteinExistence type="predicted"/>
<keyword evidence="1 4" id="KW-0378">Hydrolase</keyword>
<dbReference type="Proteomes" id="UP000292424">
    <property type="component" value="Chromosome"/>
</dbReference>
<dbReference type="Gene3D" id="3.40.50.1820">
    <property type="entry name" value="alpha/beta hydrolase"/>
    <property type="match status" value="1"/>
</dbReference>
<keyword evidence="5" id="KW-1185">Reference proteome</keyword>
<dbReference type="AlphaFoldDB" id="A0A5P2G0Z3"/>
<dbReference type="PANTHER" id="PTHR43329">
    <property type="entry name" value="EPOXIDE HYDROLASE"/>
    <property type="match status" value="1"/>
</dbReference>
<sequence length="312" mass="35518">MIFCTSKMIKRLLLSLLILGNSLLYAQGNVNWNYKDKYQTVEGVNIHYIKTGTGTPVLLLHGFPENIYTWRYIVPELSKKHTIIAIDLPGIGKSAPPKTGYDQTSIAHLLHSFMEELGYKKTAIVAHDLGVEIAYGYASEYPKDVTQVACLDVPIATEQMETLPVLSKENRVFWWFAFHNVDNLPEELVKGRERIYIKWFYDHGAYNKKAFNDNTVTVYAKSYASPGVFHNSLGYYRAMIKNIEINKEIIKRKLEMPVLALGGEKSFGMKTLYSFQPLCTNVSGGEIKDCGHFIQEEQPSKLLEYLIPFLGK</sequence>
<evidence type="ECO:0000313" key="4">
    <source>
        <dbReference type="EMBL" id="QES87512.1"/>
    </source>
</evidence>
<dbReference type="KEGG" id="arac:E0W69_002140"/>
<gene>
    <name evidence="4" type="ORF">E0W69_002140</name>
</gene>
<organism evidence="4 5">
    <name type="scientific">Rhizosphaericola mali</name>
    <dbReference type="NCBI Taxonomy" id="2545455"/>
    <lineage>
        <taxon>Bacteria</taxon>
        <taxon>Pseudomonadati</taxon>
        <taxon>Bacteroidota</taxon>
        <taxon>Chitinophagia</taxon>
        <taxon>Chitinophagales</taxon>
        <taxon>Chitinophagaceae</taxon>
        <taxon>Rhizosphaericola</taxon>
    </lineage>
</organism>
<dbReference type="Pfam" id="PF00561">
    <property type="entry name" value="Abhydrolase_1"/>
    <property type="match status" value="1"/>
</dbReference>
<evidence type="ECO:0000256" key="1">
    <source>
        <dbReference type="ARBA" id="ARBA00022801"/>
    </source>
</evidence>
<reference evidence="4 5" key="1">
    <citation type="submission" date="2019-09" db="EMBL/GenBank/DDBJ databases">
        <title>Complete genome sequence of Arachidicoccus sp. B3-10 isolated from apple orchard soil.</title>
        <authorList>
            <person name="Kim H.S."/>
            <person name="Han K.-I."/>
            <person name="Suh M.K."/>
            <person name="Lee K.C."/>
            <person name="Eom M.K."/>
            <person name="Kim J.-S."/>
            <person name="Kang S.W."/>
            <person name="Sin Y."/>
            <person name="Lee J.-S."/>
        </authorList>
    </citation>
    <scope>NUCLEOTIDE SEQUENCE [LARGE SCALE GENOMIC DNA]</scope>
    <source>
        <strain evidence="4 5">B3-10</strain>
    </source>
</reference>
<dbReference type="GO" id="GO:0016787">
    <property type="term" value="F:hydrolase activity"/>
    <property type="evidence" value="ECO:0007669"/>
    <property type="project" value="UniProtKB-KW"/>
</dbReference>
<feature type="signal peptide" evidence="2">
    <location>
        <begin position="1"/>
        <end position="26"/>
    </location>
</feature>
<name>A0A5P2G0Z3_9BACT</name>
<feature type="chain" id="PRO_5024333107" evidence="2">
    <location>
        <begin position="27"/>
        <end position="312"/>
    </location>
</feature>
<dbReference type="InterPro" id="IPR000073">
    <property type="entry name" value="AB_hydrolase_1"/>
</dbReference>
<accession>A0A5P2G0Z3</accession>
<dbReference type="SUPFAM" id="SSF53474">
    <property type="entry name" value="alpha/beta-Hydrolases"/>
    <property type="match status" value="1"/>
</dbReference>
<keyword evidence="2" id="KW-0732">Signal</keyword>
<feature type="domain" description="AB hydrolase-1" evidence="3">
    <location>
        <begin position="56"/>
        <end position="299"/>
    </location>
</feature>
<dbReference type="InterPro" id="IPR029058">
    <property type="entry name" value="AB_hydrolase_fold"/>
</dbReference>
<dbReference type="OrthoDB" id="9773293at2"/>
<evidence type="ECO:0000259" key="3">
    <source>
        <dbReference type="Pfam" id="PF00561"/>
    </source>
</evidence>
<dbReference type="PRINTS" id="PR00412">
    <property type="entry name" value="EPOXHYDRLASE"/>
</dbReference>
<evidence type="ECO:0000256" key="2">
    <source>
        <dbReference type="SAM" id="SignalP"/>
    </source>
</evidence>